<gene>
    <name evidence="2" type="ORF">A4X03_0g8860</name>
</gene>
<name>A0A8T8SEI8_9BASI</name>
<reference evidence="2" key="2">
    <citation type="journal article" date="2019" name="IMA Fungus">
        <title>Genome sequencing and comparison of five Tilletia species to identify candidate genes for the detection of regulated species infecting wheat.</title>
        <authorList>
            <person name="Nguyen H.D.T."/>
            <person name="Sultana T."/>
            <person name="Kesanakurti P."/>
            <person name="Hambleton S."/>
        </authorList>
    </citation>
    <scope>NUCLEOTIDE SEQUENCE</scope>
    <source>
        <strain evidence="2">DAOMC 238032</strain>
    </source>
</reference>
<feature type="region of interest" description="Disordered" evidence="1">
    <location>
        <begin position="1"/>
        <end position="98"/>
    </location>
</feature>
<evidence type="ECO:0000313" key="2">
    <source>
        <dbReference type="EMBL" id="KAE8238438.1"/>
    </source>
</evidence>
<comment type="caution">
    <text evidence="2">The sequence shown here is derived from an EMBL/GenBank/DDBJ whole genome shotgun (WGS) entry which is preliminary data.</text>
</comment>
<accession>A0A8T8SEI8</accession>
<feature type="compositionally biased region" description="Basic and acidic residues" evidence="1">
    <location>
        <begin position="50"/>
        <end position="60"/>
    </location>
</feature>
<evidence type="ECO:0000256" key="1">
    <source>
        <dbReference type="SAM" id="MobiDB-lite"/>
    </source>
</evidence>
<reference evidence="2" key="1">
    <citation type="submission" date="2016-04" db="EMBL/GenBank/DDBJ databases">
        <authorList>
            <person name="Nguyen H.D."/>
            <person name="Kesanakurti P."/>
            <person name="Cullis J."/>
            <person name="Levesque C.A."/>
            <person name="Hambleton S."/>
        </authorList>
    </citation>
    <scope>NUCLEOTIDE SEQUENCE</scope>
    <source>
        <strain evidence="2">DAOMC 238032</strain>
    </source>
</reference>
<evidence type="ECO:0000313" key="3">
    <source>
        <dbReference type="Proteomes" id="UP000077671"/>
    </source>
</evidence>
<dbReference type="Proteomes" id="UP000077671">
    <property type="component" value="Unassembled WGS sequence"/>
</dbReference>
<dbReference type="AlphaFoldDB" id="A0A8T8SEI8"/>
<feature type="compositionally biased region" description="Acidic residues" evidence="1">
    <location>
        <begin position="61"/>
        <end position="72"/>
    </location>
</feature>
<sequence>MSFPTARTLFPAEGAGPSLSRPPSFALSQPTAGPSRHIDFPSSPTSGSEDTIKELQRELDELFDADDADEEDGRVTQGSDSPQGPAATPTRRLRRVRRSEMNDTDVRFFLRFMSERNLSIKSLLSLFFDLDPGPKVPIPSDEMLSSSALNSHETVVLLSI</sequence>
<proteinExistence type="predicted"/>
<organism evidence="2 3">
    <name type="scientific">Tilletia caries</name>
    <name type="common">wheat bunt fungus</name>
    <dbReference type="NCBI Taxonomy" id="13290"/>
    <lineage>
        <taxon>Eukaryota</taxon>
        <taxon>Fungi</taxon>
        <taxon>Dikarya</taxon>
        <taxon>Basidiomycota</taxon>
        <taxon>Ustilaginomycotina</taxon>
        <taxon>Exobasidiomycetes</taxon>
        <taxon>Tilletiales</taxon>
        <taxon>Tilletiaceae</taxon>
        <taxon>Tilletia</taxon>
    </lineage>
</organism>
<dbReference type="EMBL" id="LWDD02002997">
    <property type="protein sequence ID" value="KAE8238438.1"/>
    <property type="molecule type" value="Genomic_DNA"/>
</dbReference>
<protein>
    <submittedName>
        <fullName evidence="2">Uncharacterized protein</fullName>
    </submittedName>
</protein>